<sequence length="65" mass="7343">MNCMRCKDERVVWGVTKAGAVTCGPCPKCNKNGESVEEEKEKIKTLDDDNPVERKLKEYLIRKGA</sequence>
<dbReference type="KEGG" id="thl:TEH_08410"/>
<dbReference type="AlphaFoldDB" id="A0AAN1SHA9"/>
<organism evidence="1 2">
    <name type="scientific">Tetragenococcus halophilus (strain DSM 20338 / JCM 20259 / NCIMB 9735 / NBRC 12172)</name>
    <name type="common">Pediococcus halophilus</name>
    <dbReference type="NCBI Taxonomy" id="945021"/>
    <lineage>
        <taxon>Bacteria</taxon>
        <taxon>Bacillati</taxon>
        <taxon>Bacillota</taxon>
        <taxon>Bacilli</taxon>
        <taxon>Lactobacillales</taxon>
        <taxon>Enterococcaceae</taxon>
        <taxon>Tetragenococcus</taxon>
    </lineage>
</organism>
<accession>A0AAN1SHA9</accession>
<evidence type="ECO:0000313" key="2">
    <source>
        <dbReference type="Proteomes" id="UP000002663"/>
    </source>
</evidence>
<evidence type="ECO:0000313" key="1">
    <source>
        <dbReference type="EMBL" id="BAK94168.1"/>
    </source>
</evidence>
<reference evidence="1 2" key="1">
    <citation type="submission" date="2011-01" db="EMBL/GenBank/DDBJ databases">
        <title>Whole genome sequence of Tetragenococcus halophilus NBRC 12172.</title>
        <authorList>
            <person name="Nakazawa H."/>
            <person name="Omata S."/>
            <person name="Koga C."/>
            <person name="Watanabe Y."/>
            <person name="Katano Y."/>
            <person name="Ito N."/>
            <person name="Tsukatani N."/>
            <person name="Ankai A."/>
            <person name="Oguchi A."/>
            <person name="Fukui S."/>
            <person name="Yashiro I."/>
            <person name="Kamata S."/>
            <person name="Hashimoto Y."/>
            <person name="Yamazaki J."/>
            <person name="Taguchi H."/>
            <person name="Tanaka A."/>
            <person name="Koyama T."/>
            <person name="Ichige A."/>
            <person name="Hanya Y."/>
            <person name="Tanikawa S."/>
            <person name="Yamazaki S."/>
            <person name="Fujita N."/>
        </authorList>
    </citation>
    <scope>NUCLEOTIDE SEQUENCE [LARGE SCALE GENOMIC DNA]</scope>
    <source>
        <strain evidence="2">DSM 20338 / JCM 20259 / NCIMB 9735 / NBRC 12172</strain>
    </source>
</reference>
<dbReference type="RefSeq" id="WP_014124232.1">
    <property type="nucleotide sequence ID" value="NC_016052.1"/>
</dbReference>
<protein>
    <submittedName>
        <fullName evidence="1">Uncharacterized protein</fullName>
    </submittedName>
</protein>
<dbReference type="Proteomes" id="UP000002663">
    <property type="component" value="Chromosome"/>
</dbReference>
<dbReference type="EMBL" id="AP012046">
    <property type="protein sequence ID" value="BAK94168.1"/>
    <property type="molecule type" value="Genomic_DNA"/>
</dbReference>
<name>A0AAN1SHA9_TETHN</name>
<proteinExistence type="predicted"/>
<gene>
    <name evidence="1" type="ordered locus">TEH_08410</name>
</gene>